<keyword evidence="4 6" id="KW-0067">ATP-binding</keyword>
<evidence type="ECO:0000256" key="1">
    <source>
        <dbReference type="ARBA" id="ARBA00005417"/>
    </source>
</evidence>
<keyword evidence="2" id="KW-0813">Transport</keyword>
<dbReference type="RefSeq" id="WP_283409205.1">
    <property type="nucleotide sequence ID" value="NZ_FXUF01000006.1"/>
</dbReference>
<proteinExistence type="inferred from homology"/>
<evidence type="ECO:0000259" key="5">
    <source>
        <dbReference type="PROSITE" id="PS50893"/>
    </source>
</evidence>
<dbReference type="GO" id="GO:0098796">
    <property type="term" value="C:membrane protein complex"/>
    <property type="evidence" value="ECO:0007669"/>
    <property type="project" value="UniProtKB-ARBA"/>
</dbReference>
<dbReference type="SUPFAM" id="SSF52540">
    <property type="entry name" value="P-loop containing nucleoside triphosphate hydrolases"/>
    <property type="match status" value="1"/>
</dbReference>
<dbReference type="GO" id="GO:0016887">
    <property type="term" value="F:ATP hydrolysis activity"/>
    <property type="evidence" value="ECO:0007669"/>
    <property type="project" value="InterPro"/>
</dbReference>
<sequence>MSEWLMEAKGITKVYGTVVKTRALKGIDLGFRSGEFASIIGYSGSGKTTLLNILGALDKPTEGSLWFQGEEVSRMGEKRLAAFRNRNIGFVFQFHHLLPEFTALENVLIPTWIQAGNGTRRKADRAKELLELVGLKEQINNKSTDLSGGQQQRVAIARALINEPALILADEPTGNLDSETTEQVYSLMRDINDRLGTAFLVVTHNDHIAAKSDRIITMKDGLVIQDETTSGRPSEEVWQTVAPGYCRHCYKDSDEVNNQLL</sequence>
<dbReference type="GO" id="GO:0005524">
    <property type="term" value="F:ATP binding"/>
    <property type="evidence" value="ECO:0007669"/>
    <property type="project" value="UniProtKB-KW"/>
</dbReference>
<feature type="domain" description="ABC transporter" evidence="5">
    <location>
        <begin position="6"/>
        <end position="245"/>
    </location>
</feature>
<dbReference type="InterPro" id="IPR027417">
    <property type="entry name" value="P-loop_NTPase"/>
</dbReference>
<dbReference type="PANTHER" id="PTHR42798:SF2">
    <property type="entry name" value="ABC TRANSPORTER ATP-BINDING PROTEIN MG467-RELATED"/>
    <property type="match status" value="1"/>
</dbReference>
<comment type="similarity">
    <text evidence="1">Belongs to the ABC transporter superfamily.</text>
</comment>
<name>A0AA46AJ33_9CLOT</name>
<keyword evidence="6" id="KW-0449">Lipoprotein</keyword>
<dbReference type="SMART" id="SM00382">
    <property type="entry name" value="AAA"/>
    <property type="match status" value="1"/>
</dbReference>
<dbReference type="PROSITE" id="PS50893">
    <property type="entry name" value="ABC_TRANSPORTER_2"/>
    <property type="match status" value="1"/>
</dbReference>
<dbReference type="InterPro" id="IPR017871">
    <property type="entry name" value="ABC_transporter-like_CS"/>
</dbReference>
<evidence type="ECO:0000313" key="7">
    <source>
        <dbReference type="Proteomes" id="UP001158066"/>
    </source>
</evidence>
<organism evidence="6 7">
    <name type="scientific">Anoxynatronum buryatiense</name>
    <dbReference type="NCBI Taxonomy" id="489973"/>
    <lineage>
        <taxon>Bacteria</taxon>
        <taxon>Bacillati</taxon>
        <taxon>Bacillota</taxon>
        <taxon>Clostridia</taxon>
        <taxon>Eubacteriales</taxon>
        <taxon>Clostridiaceae</taxon>
        <taxon>Anoxynatronum</taxon>
    </lineage>
</organism>
<dbReference type="InterPro" id="IPR017911">
    <property type="entry name" value="MacB-like_ATP-bd"/>
</dbReference>
<dbReference type="Gene3D" id="3.40.50.300">
    <property type="entry name" value="P-loop containing nucleotide triphosphate hydrolases"/>
    <property type="match status" value="1"/>
</dbReference>
<dbReference type="PANTHER" id="PTHR42798">
    <property type="entry name" value="LIPOPROTEIN-RELEASING SYSTEM ATP-BINDING PROTEIN LOLD"/>
    <property type="match status" value="1"/>
</dbReference>
<dbReference type="EMBL" id="FXUF01000006">
    <property type="protein sequence ID" value="SMP56152.1"/>
    <property type="molecule type" value="Genomic_DNA"/>
</dbReference>
<evidence type="ECO:0000256" key="3">
    <source>
        <dbReference type="ARBA" id="ARBA00022741"/>
    </source>
</evidence>
<dbReference type="Proteomes" id="UP001158066">
    <property type="component" value="Unassembled WGS sequence"/>
</dbReference>
<keyword evidence="7" id="KW-1185">Reference proteome</keyword>
<dbReference type="InterPro" id="IPR003439">
    <property type="entry name" value="ABC_transporter-like_ATP-bd"/>
</dbReference>
<dbReference type="FunFam" id="3.40.50.300:FF:000032">
    <property type="entry name" value="Export ABC transporter ATP-binding protein"/>
    <property type="match status" value="1"/>
</dbReference>
<reference evidence="6" key="1">
    <citation type="submission" date="2017-05" db="EMBL/GenBank/DDBJ databases">
        <authorList>
            <person name="Varghese N."/>
            <person name="Submissions S."/>
        </authorList>
    </citation>
    <scope>NUCLEOTIDE SEQUENCE</scope>
    <source>
        <strain evidence="6">Su22</strain>
    </source>
</reference>
<dbReference type="GO" id="GO:0022857">
    <property type="term" value="F:transmembrane transporter activity"/>
    <property type="evidence" value="ECO:0007669"/>
    <property type="project" value="UniProtKB-ARBA"/>
</dbReference>
<dbReference type="PROSITE" id="PS00211">
    <property type="entry name" value="ABC_TRANSPORTER_1"/>
    <property type="match status" value="1"/>
</dbReference>
<comment type="caution">
    <text evidence="6">The sequence shown here is derived from an EMBL/GenBank/DDBJ whole genome shotgun (WGS) entry which is preliminary data.</text>
</comment>
<gene>
    <name evidence="6" type="ORF">SAMN06296020_10633</name>
</gene>
<evidence type="ECO:0000256" key="4">
    <source>
        <dbReference type="ARBA" id="ARBA00022840"/>
    </source>
</evidence>
<keyword evidence="3" id="KW-0547">Nucleotide-binding</keyword>
<dbReference type="InterPro" id="IPR003593">
    <property type="entry name" value="AAA+_ATPase"/>
</dbReference>
<dbReference type="Pfam" id="PF00005">
    <property type="entry name" value="ABC_tran"/>
    <property type="match status" value="1"/>
</dbReference>
<evidence type="ECO:0000313" key="6">
    <source>
        <dbReference type="EMBL" id="SMP56152.1"/>
    </source>
</evidence>
<evidence type="ECO:0000256" key="2">
    <source>
        <dbReference type="ARBA" id="ARBA00022448"/>
    </source>
</evidence>
<dbReference type="CDD" id="cd03255">
    <property type="entry name" value="ABC_MJ0796_LolCDE_FtsE"/>
    <property type="match status" value="1"/>
</dbReference>
<dbReference type="AlphaFoldDB" id="A0AA46AJ33"/>
<accession>A0AA46AJ33</accession>
<protein>
    <submittedName>
        <fullName evidence="6">Lipoprotein-releasing system ATP-binding protein</fullName>
    </submittedName>
</protein>